<evidence type="ECO:0000256" key="1">
    <source>
        <dbReference type="SAM" id="SignalP"/>
    </source>
</evidence>
<dbReference type="RefSeq" id="WP_272741672.1">
    <property type="nucleotide sequence ID" value="NZ_JAQQKW010000006.1"/>
</dbReference>
<feature type="domain" description="DUF2059" evidence="2">
    <location>
        <begin position="92"/>
        <end position="149"/>
    </location>
</feature>
<evidence type="ECO:0000313" key="4">
    <source>
        <dbReference type="Proteomes" id="UP001216595"/>
    </source>
</evidence>
<accession>A0ABT5IFM5</accession>
<organism evidence="3 4">
    <name type="scientific">Asticcacaulis currens</name>
    <dbReference type="NCBI Taxonomy" id="2984210"/>
    <lineage>
        <taxon>Bacteria</taxon>
        <taxon>Pseudomonadati</taxon>
        <taxon>Pseudomonadota</taxon>
        <taxon>Alphaproteobacteria</taxon>
        <taxon>Caulobacterales</taxon>
        <taxon>Caulobacteraceae</taxon>
        <taxon>Asticcacaulis</taxon>
    </lineage>
</organism>
<keyword evidence="1" id="KW-0732">Signal</keyword>
<evidence type="ECO:0000259" key="2">
    <source>
        <dbReference type="Pfam" id="PF09832"/>
    </source>
</evidence>
<keyword evidence="4" id="KW-1185">Reference proteome</keyword>
<evidence type="ECO:0000313" key="3">
    <source>
        <dbReference type="EMBL" id="MDC7694970.1"/>
    </source>
</evidence>
<dbReference type="EMBL" id="JAQQKW010000006">
    <property type="protein sequence ID" value="MDC7694970.1"/>
    <property type="molecule type" value="Genomic_DNA"/>
</dbReference>
<dbReference type="Pfam" id="PF09832">
    <property type="entry name" value="DUF2059"/>
    <property type="match status" value="1"/>
</dbReference>
<proteinExistence type="predicted"/>
<dbReference type="InterPro" id="IPR018637">
    <property type="entry name" value="DUF2059"/>
</dbReference>
<name>A0ABT5IFM5_9CAUL</name>
<dbReference type="Proteomes" id="UP001216595">
    <property type="component" value="Unassembled WGS sequence"/>
</dbReference>
<reference evidence="3 4" key="1">
    <citation type="submission" date="2023-01" db="EMBL/GenBank/DDBJ databases">
        <title>Novel species of the genus Asticcacaulis isolated from rivers.</title>
        <authorList>
            <person name="Lu H."/>
        </authorList>
    </citation>
    <scope>NUCLEOTIDE SEQUENCE [LARGE SCALE GENOMIC DNA]</scope>
    <source>
        <strain evidence="3 4">DXS10W</strain>
    </source>
</reference>
<gene>
    <name evidence="3" type="ORF">PQU94_11830</name>
</gene>
<sequence>MRRFLIAITLFFTAAGLAPSAMAQEVATPEKIALVKRYYALVKLDKMFEQMFDRMGPAMIEQIKARDPNVSEEQTRLFLKVSGEATTQYLNKMMDRSATVYAEVYTLDELKYMVSFYEDPRGKAMIEKMPLVMEKASQIAVSLMPEFQDDLMKRMCEVTDCKAPKATKPKA</sequence>
<feature type="signal peptide" evidence="1">
    <location>
        <begin position="1"/>
        <end position="23"/>
    </location>
</feature>
<comment type="caution">
    <text evidence="3">The sequence shown here is derived from an EMBL/GenBank/DDBJ whole genome shotgun (WGS) entry which is preliminary data.</text>
</comment>
<feature type="chain" id="PRO_5046155193" evidence="1">
    <location>
        <begin position="24"/>
        <end position="171"/>
    </location>
</feature>
<protein>
    <submittedName>
        <fullName evidence="3">DUF2059 domain-containing protein</fullName>
    </submittedName>
</protein>